<keyword evidence="1" id="KW-0472">Membrane</keyword>
<accession>A0ABT5HDM2</accession>
<name>A0ABT5HDM2_9BACE</name>
<keyword evidence="1" id="KW-0812">Transmembrane</keyword>
<gene>
    <name evidence="2" type="ORF">PQG98_20470</name>
</gene>
<evidence type="ECO:0000313" key="3">
    <source>
        <dbReference type="Proteomes" id="UP001215398"/>
    </source>
</evidence>
<proteinExistence type="predicted"/>
<dbReference type="EMBL" id="JAQPYS010000119">
    <property type="protein sequence ID" value="MDC7138691.1"/>
    <property type="molecule type" value="Genomic_DNA"/>
</dbReference>
<organism evidence="2 3">
    <name type="scientific">Bacteroides zhangwenhongii</name>
    <dbReference type="NCBI Taxonomy" id="2650157"/>
    <lineage>
        <taxon>Bacteria</taxon>
        <taxon>Pseudomonadati</taxon>
        <taxon>Bacteroidota</taxon>
        <taxon>Bacteroidia</taxon>
        <taxon>Bacteroidales</taxon>
        <taxon>Bacteroidaceae</taxon>
        <taxon>Bacteroides</taxon>
    </lineage>
</organism>
<reference evidence="2 3" key="1">
    <citation type="submission" date="2023-01" db="EMBL/GenBank/DDBJ databases">
        <title>Exploring GABA producing Bacteroides strains toward improving mental health.</title>
        <authorList>
            <person name="Yousuf B."/>
            <person name="Bouhlel N.E."/>
            <person name="Mottawea W."/>
            <person name="Hammami R."/>
        </authorList>
    </citation>
    <scope>NUCLEOTIDE SEQUENCE [LARGE SCALE GENOMIC DNA]</scope>
    <source>
        <strain evidence="2 3">UO.H1054</strain>
    </source>
</reference>
<dbReference type="RefSeq" id="WP_272721377.1">
    <property type="nucleotide sequence ID" value="NZ_JAQPYS010000119.1"/>
</dbReference>
<evidence type="ECO:0000256" key="1">
    <source>
        <dbReference type="SAM" id="Phobius"/>
    </source>
</evidence>
<protein>
    <recommendedName>
        <fullName evidence="4">Zinc ribbon domain-containing protein</fullName>
    </recommendedName>
</protein>
<evidence type="ECO:0008006" key="4">
    <source>
        <dbReference type="Google" id="ProtNLM"/>
    </source>
</evidence>
<sequence length="236" mass="26461">MALIKCKYCGHQMSDKAERCPKCGKNKTIECELIDATKNEDSNSHKEVITKNRSVNKVIVSLLLLVAICVGGVCGYFLYPNISVNNEPTLYGVEATDSIMPNEDLLKDGSYYWLDPNIFPIVYELKDGVVKNAYISYYPFEAKISHGEYFKARSTQTLPNGQKEDLYIQFNLKSGEGYAQQGGIRKNITMYKLCMPSDSINNLILSWKSNYEKAMVQSDIVDEAETDAVVCDSVAP</sequence>
<keyword evidence="1" id="KW-1133">Transmembrane helix</keyword>
<keyword evidence="3" id="KW-1185">Reference proteome</keyword>
<dbReference type="Proteomes" id="UP001215398">
    <property type="component" value="Unassembled WGS sequence"/>
</dbReference>
<evidence type="ECO:0000313" key="2">
    <source>
        <dbReference type="EMBL" id="MDC7138691.1"/>
    </source>
</evidence>
<comment type="caution">
    <text evidence="2">The sequence shown here is derived from an EMBL/GenBank/DDBJ whole genome shotgun (WGS) entry which is preliminary data.</text>
</comment>
<feature type="transmembrane region" description="Helical" evidence="1">
    <location>
        <begin position="58"/>
        <end position="79"/>
    </location>
</feature>